<dbReference type="FunFam" id="3.90.1150.10:FF:000166">
    <property type="entry name" value="Kynurenine/alpha-aminoadipate aminotransferase, mitochondrial"/>
    <property type="match status" value="1"/>
</dbReference>
<dbReference type="SUPFAM" id="SSF53383">
    <property type="entry name" value="PLP-dependent transferases"/>
    <property type="match status" value="1"/>
</dbReference>
<evidence type="ECO:0000256" key="3">
    <source>
        <dbReference type="ARBA" id="ARBA00022576"/>
    </source>
</evidence>
<keyword evidence="5" id="KW-0663">Pyridoxal phosphate</keyword>
<keyword evidence="4" id="KW-0808">Transferase</keyword>
<organism evidence="7 8">
    <name type="scientific">Boothiomyces macroporosus</name>
    <dbReference type="NCBI Taxonomy" id="261099"/>
    <lineage>
        <taxon>Eukaryota</taxon>
        <taxon>Fungi</taxon>
        <taxon>Fungi incertae sedis</taxon>
        <taxon>Chytridiomycota</taxon>
        <taxon>Chytridiomycota incertae sedis</taxon>
        <taxon>Chytridiomycetes</taxon>
        <taxon>Rhizophydiales</taxon>
        <taxon>Terramycetaceae</taxon>
        <taxon>Boothiomyces</taxon>
    </lineage>
</organism>
<dbReference type="AlphaFoldDB" id="A0AAD5UIQ3"/>
<proteinExistence type="inferred from homology"/>
<comment type="similarity">
    <text evidence="2">Belongs to the class-I pyridoxal-phosphate-dependent aminotransferase family.</text>
</comment>
<keyword evidence="8" id="KW-1185">Reference proteome</keyword>
<dbReference type="GO" id="GO:1901605">
    <property type="term" value="P:alpha-amino acid metabolic process"/>
    <property type="evidence" value="ECO:0007669"/>
    <property type="project" value="TreeGrafter"/>
</dbReference>
<dbReference type="InterPro" id="IPR015424">
    <property type="entry name" value="PyrdxlP-dep_Trfase"/>
</dbReference>
<dbReference type="CDD" id="cd00609">
    <property type="entry name" value="AAT_like"/>
    <property type="match status" value="1"/>
</dbReference>
<reference evidence="7" key="1">
    <citation type="submission" date="2020-05" db="EMBL/GenBank/DDBJ databases">
        <title>Phylogenomic resolution of chytrid fungi.</title>
        <authorList>
            <person name="Stajich J.E."/>
            <person name="Amses K."/>
            <person name="Simmons R."/>
            <person name="Seto K."/>
            <person name="Myers J."/>
            <person name="Bonds A."/>
            <person name="Quandt C.A."/>
            <person name="Barry K."/>
            <person name="Liu P."/>
            <person name="Grigoriev I."/>
            <person name="Longcore J.E."/>
            <person name="James T.Y."/>
        </authorList>
    </citation>
    <scope>NUCLEOTIDE SEQUENCE</scope>
    <source>
        <strain evidence="7">PLAUS21</strain>
    </source>
</reference>
<feature type="domain" description="Aminotransferase class I/classII large" evidence="6">
    <location>
        <begin position="76"/>
        <end position="374"/>
    </location>
</feature>
<evidence type="ECO:0000256" key="4">
    <source>
        <dbReference type="ARBA" id="ARBA00022679"/>
    </source>
</evidence>
<sequence>MDFQDFLAETSKKRQHSAIRALQKYTNMKDIVNLGGGMPHSETFPLKGITLHLDYGDLEMDKVDLDKGIQYGESGGEQNLKAWLRKLQDHVHKPVYKDYQICIGNGVSDVLAKAFEAVLNPGDTVLIESPTYVGAISFLRPLGLQFIPINVDQHGTNVDELETALKNWNGTKPKVFYTVPIGGNPTGISITFERKKQVYRLAQKYNFLIFEFNSWIPSYWSIDTDGRVLRFDSFSKLFGGGFRIGWVSAAPAFVERILLHGMVTDLHPSGLSQQIIYTIVKSWGIEGFIQHTKRITQYYKKRRDILQTALEKHLAGLASWNIPDAGLFFWIKLNNVPDTFDLINKKAVDSKVILLPGVEFLPLRGNSSFVRAAFSFAHPDHLELGAERLGKLLSNKAKL</sequence>
<dbReference type="Gene3D" id="3.40.640.10">
    <property type="entry name" value="Type I PLP-dependent aspartate aminotransferase-like (Major domain)"/>
    <property type="match status" value="2"/>
</dbReference>
<evidence type="ECO:0000313" key="8">
    <source>
        <dbReference type="Proteomes" id="UP001210925"/>
    </source>
</evidence>
<gene>
    <name evidence="7" type="ORF">HK103_004920</name>
</gene>
<dbReference type="GO" id="GO:0008483">
    <property type="term" value="F:transaminase activity"/>
    <property type="evidence" value="ECO:0007669"/>
    <property type="project" value="UniProtKB-KW"/>
</dbReference>
<dbReference type="Pfam" id="PF00155">
    <property type="entry name" value="Aminotran_1_2"/>
    <property type="match status" value="1"/>
</dbReference>
<evidence type="ECO:0000256" key="2">
    <source>
        <dbReference type="ARBA" id="ARBA00007441"/>
    </source>
</evidence>
<dbReference type="PANTHER" id="PTHR42790:SF19">
    <property type="entry name" value="KYNURENINE_ALPHA-AMINOADIPATE AMINOTRANSFERASE, MITOCHONDRIAL"/>
    <property type="match status" value="1"/>
</dbReference>
<dbReference type="InterPro" id="IPR004839">
    <property type="entry name" value="Aminotransferase_I/II_large"/>
</dbReference>
<accession>A0AAD5UIQ3</accession>
<dbReference type="InterPro" id="IPR015421">
    <property type="entry name" value="PyrdxlP-dep_Trfase_major"/>
</dbReference>
<evidence type="ECO:0000313" key="7">
    <source>
        <dbReference type="EMBL" id="KAJ3257092.1"/>
    </source>
</evidence>
<dbReference type="EMBL" id="JADGKB010000042">
    <property type="protein sequence ID" value="KAJ3257092.1"/>
    <property type="molecule type" value="Genomic_DNA"/>
</dbReference>
<dbReference type="PANTHER" id="PTHR42790">
    <property type="entry name" value="AMINOTRANSFERASE"/>
    <property type="match status" value="1"/>
</dbReference>
<name>A0AAD5UIQ3_9FUNG</name>
<evidence type="ECO:0000259" key="6">
    <source>
        <dbReference type="Pfam" id="PF00155"/>
    </source>
</evidence>
<keyword evidence="3" id="KW-0032">Aminotransferase</keyword>
<comment type="caution">
    <text evidence="7">The sequence shown here is derived from an EMBL/GenBank/DDBJ whole genome shotgun (WGS) entry which is preliminary data.</text>
</comment>
<evidence type="ECO:0000256" key="5">
    <source>
        <dbReference type="ARBA" id="ARBA00022898"/>
    </source>
</evidence>
<dbReference type="Proteomes" id="UP001210925">
    <property type="component" value="Unassembled WGS sequence"/>
</dbReference>
<dbReference type="GO" id="GO:0030170">
    <property type="term" value="F:pyridoxal phosphate binding"/>
    <property type="evidence" value="ECO:0007669"/>
    <property type="project" value="InterPro"/>
</dbReference>
<protein>
    <recommendedName>
        <fullName evidence="6">Aminotransferase class I/classII large domain-containing protein</fullName>
    </recommendedName>
</protein>
<dbReference type="InterPro" id="IPR050859">
    <property type="entry name" value="Class-I_PLP-dep_aminotransf"/>
</dbReference>
<comment type="cofactor">
    <cofactor evidence="1">
        <name>pyridoxal 5'-phosphate</name>
        <dbReference type="ChEBI" id="CHEBI:597326"/>
    </cofactor>
</comment>
<evidence type="ECO:0000256" key="1">
    <source>
        <dbReference type="ARBA" id="ARBA00001933"/>
    </source>
</evidence>